<sequence>MEDCLRESMRKLAVWYTKTFKPIMTHEELEPIMATLGFVGLEPAVNGAGISWKSYKYSAADCRSKSVALAAEAPPTPRLPHPRIDGLHIYTYRAFLDAVNFYLEKFDISDLFHIRGLPLYRNQDRNRKWRRMDEEGGNFVYREGTLDQTTLNSYNFHKNNWHSNSNNNNKKSSKNKQEQQDHNRNMIEDNTEEDIICIVSLKDIIT</sequence>
<name>A0A6J1C2J2_MOMCH</name>
<evidence type="ECO:0000313" key="2">
    <source>
        <dbReference type="Proteomes" id="UP000504603"/>
    </source>
</evidence>
<dbReference type="RefSeq" id="XP_022135814.1">
    <property type="nucleotide sequence ID" value="XM_022280122.1"/>
</dbReference>
<protein>
    <submittedName>
        <fullName evidence="3">Uncharacterized protein LOC111007674</fullName>
    </submittedName>
</protein>
<organism evidence="2 3">
    <name type="scientific">Momordica charantia</name>
    <name type="common">Bitter gourd</name>
    <name type="synonym">Balsam pear</name>
    <dbReference type="NCBI Taxonomy" id="3673"/>
    <lineage>
        <taxon>Eukaryota</taxon>
        <taxon>Viridiplantae</taxon>
        <taxon>Streptophyta</taxon>
        <taxon>Embryophyta</taxon>
        <taxon>Tracheophyta</taxon>
        <taxon>Spermatophyta</taxon>
        <taxon>Magnoliopsida</taxon>
        <taxon>eudicotyledons</taxon>
        <taxon>Gunneridae</taxon>
        <taxon>Pentapetalae</taxon>
        <taxon>rosids</taxon>
        <taxon>fabids</taxon>
        <taxon>Cucurbitales</taxon>
        <taxon>Cucurbitaceae</taxon>
        <taxon>Momordiceae</taxon>
        <taxon>Momordica</taxon>
    </lineage>
</organism>
<dbReference type="GeneID" id="111007674"/>
<proteinExistence type="predicted"/>
<feature type="compositionally biased region" description="Basic and acidic residues" evidence="1">
    <location>
        <begin position="175"/>
        <end position="187"/>
    </location>
</feature>
<evidence type="ECO:0000313" key="3">
    <source>
        <dbReference type="RefSeq" id="XP_022135814.1"/>
    </source>
</evidence>
<keyword evidence="2" id="KW-1185">Reference proteome</keyword>
<gene>
    <name evidence="3" type="primary">LOC111007674</name>
</gene>
<feature type="compositionally biased region" description="Low complexity" evidence="1">
    <location>
        <begin position="157"/>
        <end position="170"/>
    </location>
</feature>
<dbReference type="OrthoDB" id="767245at2759"/>
<feature type="region of interest" description="Disordered" evidence="1">
    <location>
        <begin position="157"/>
        <end position="187"/>
    </location>
</feature>
<dbReference type="Proteomes" id="UP000504603">
    <property type="component" value="Unplaced"/>
</dbReference>
<evidence type="ECO:0000256" key="1">
    <source>
        <dbReference type="SAM" id="MobiDB-lite"/>
    </source>
</evidence>
<accession>A0A6J1C2J2</accession>
<dbReference type="AlphaFoldDB" id="A0A6J1C2J2"/>
<reference evidence="3" key="1">
    <citation type="submission" date="2025-08" db="UniProtKB">
        <authorList>
            <consortium name="RefSeq"/>
        </authorList>
    </citation>
    <scope>IDENTIFICATION</scope>
    <source>
        <strain evidence="3">OHB3-1</strain>
    </source>
</reference>
<dbReference type="KEGG" id="mcha:111007674"/>